<organism evidence="2 3">
    <name type="scientific">Pteropus alecto</name>
    <name type="common">Black flying fox</name>
    <dbReference type="NCBI Taxonomy" id="9402"/>
    <lineage>
        <taxon>Eukaryota</taxon>
        <taxon>Metazoa</taxon>
        <taxon>Chordata</taxon>
        <taxon>Craniata</taxon>
        <taxon>Vertebrata</taxon>
        <taxon>Euteleostomi</taxon>
        <taxon>Mammalia</taxon>
        <taxon>Eutheria</taxon>
        <taxon>Laurasiatheria</taxon>
        <taxon>Chiroptera</taxon>
        <taxon>Yinpterochiroptera</taxon>
        <taxon>Pteropodoidea</taxon>
        <taxon>Pteropodidae</taxon>
        <taxon>Pteropodinae</taxon>
        <taxon>Pteropus</taxon>
    </lineage>
</organism>
<dbReference type="Pfam" id="PF03232">
    <property type="entry name" value="COQ7"/>
    <property type="match status" value="1"/>
</dbReference>
<evidence type="ECO:0000256" key="1">
    <source>
        <dbReference type="SAM" id="MobiDB-lite"/>
    </source>
</evidence>
<sequence>MSCARAVASRSLWPVRTCGGPRTLSAYGRRIGVRFRSSGMILDSGSQTAVGRILRVDHAGEYGANRIYAGQMAVLGAGTALLGKEGAMACTVAVEESIAHHYNNQIRTLMEDPEKYEELLQVLKKFRDEELEHHDIGLEHDAELDVLRASSHYRLRKWQPCRGPLILDPVGRFATERTKGKEGCGLPGAACGHQRAPSPQSPESCRQASHLHGVIGTPPGEQGRESALCCDNPAPVIAPPDLCRWTGVECEICTRQDAEGSTGCRVLCWATDKHPNQGGGIFSFRKEEKTQKRPISRCLGVPHGEASAHLTHPHLSQIHVLSALLMKAPGPFKLLLLDDVIPHPVLALHTPASCLGIAFCHCVVSAVPSLQPGSELLKAQGCPQHLELSRP</sequence>
<dbReference type="eggNOG" id="KOG4061">
    <property type="taxonomic scope" value="Eukaryota"/>
</dbReference>
<feature type="region of interest" description="Disordered" evidence="1">
    <location>
        <begin position="190"/>
        <end position="212"/>
    </location>
</feature>
<evidence type="ECO:0000313" key="3">
    <source>
        <dbReference type="Proteomes" id="UP000010552"/>
    </source>
</evidence>
<keyword evidence="3" id="KW-1185">Reference proteome</keyword>
<name>L5KRI6_PTEAL</name>
<proteinExistence type="predicted"/>
<protein>
    <submittedName>
        <fullName evidence="2">Ubiquinone biosynthesis protein COQ7 like protein</fullName>
    </submittedName>
</protein>
<dbReference type="AlphaFoldDB" id="L5KRI6"/>
<dbReference type="GO" id="GO:0006744">
    <property type="term" value="P:ubiquinone biosynthetic process"/>
    <property type="evidence" value="ECO:0007669"/>
    <property type="project" value="InterPro"/>
</dbReference>
<evidence type="ECO:0000313" key="2">
    <source>
        <dbReference type="EMBL" id="ELK13566.1"/>
    </source>
</evidence>
<dbReference type="GO" id="GO:0005634">
    <property type="term" value="C:nucleus"/>
    <property type="evidence" value="ECO:0007669"/>
    <property type="project" value="TreeGrafter"/>
</dbReference>
<dbReference type="GO" id="GO:0008340">
    <property type="term" value="P:determination of adult lifespan"/>
    <property type="evidence" value="ECO:0007669"/>
    <property type="project" value="TreeGrafter"/>
</dbReference>
<dbReference type="Proteomes" id="UP000010552">
    <property type="component" value="Unassembled WGS sequence"/>
</dbReference>
<dbReference type="STRING" id="9402.L5KRI6"/>
<accession>L5KRI6</accession>
<dbReference type="GO" id="GO:0005743">
    <property type="term" value="C:mitochondrial inner membrane"/>
    <property type="evidence" value="ECO:0007669"/>
    <property type="project" value="TreeGrafter"/>
</dbReference>
<dbReference type="InterPro" id="IPR011566">
    <property type="entry name" value="Ubq_synth_Coq7"/>
</dbReference>
<keyword evidence="2" id="KW-0830">Ubiquinone</keyword>
<dbReference type="PANTHER" id="PTHR11237">
    <property type="entry name" value="COENZYME Q10 BIOSYNTHESIS PROTEIN 7"/>
    <property type="match status" value="1"/>
</dbReference>
<dbReference type="InParanoid" id="L5KRI6"/>
<reference evidence="3" key="1">
    <citation type="journal article" date="2013" name="Science">
        <title>Comparative analysis of bat genomes provides insight into the evolution of flight and immunity.</title>
        <authorList>
            <person name="Zhang G."/>
            <person name="Cowled C."/>
            <person name="Shi Z."/>
            <person name="Huang Z."/>
            <person name="Bishop-Lilly K.A."/>
            <person name="Fang X."/>
            <person name="Wynne J.W."/>
            <person name="Xiong Z."/>
            <person name="Baker M.L."/>
            <person name="Zhao W."/>
            <person name="Tachedjian M."/>
            <person name="Zhu Y."/>
            <person name="Zhou P."/>
            <person name="Jiang X."/>
            <person name="Ng J."/>
            <person name="Yang L."/>
            <person name="Wu L."/>
            <person name="Xiao J."/>
            <person name="Feng Y."/>
            <person name="Chen Y."/>
            <person name="Sun X."/>
            <person name="Zhang Y."/>
            <person name="Marsh G.A."/>
            <person name="Crameri G."/>
            <person name="Broder C.C."/>
            <person name="Frey K.G."/>
            <person name="Wang L.F."/>
            <person name="Wang J."/>
        </authorList>
    </citation>
    <scope>NUCLEOTIDE SEQUENCE [LARGE SCALE GENOMIC DNA]</scope>
</reference>
<dbReference type="GO" id="GO:0008682">
    <property type="term" value="F:3-demethoxyubiquinol 3-hydroxylase activity"/>
    <property type="evidence" value="ECO:0007669"/>
    <property type="project" value="TreeGrafter"/>
</dbReference>
<dbReference type="EMBL" id="KB030624">
    <property type="protein sequence ID" value="ELK13566.1"/>
    <property type="molecule type" value="Genomic_DNA"/>
</dbReference>
<dbReference type="GO" id="GO:2000377">
    <property type="term" value="P:regulation of reactive oxygen species metabolic process"/>
    <property type="evidence" value="ECO:0007669"/>
    <property type="project" value="TreeGrafter"/>
</dbReference>
<feature type="compositionally biased region" description="Polar residues" evidence="1">
    <location>
        <begin position="197"/>
        <end position="207"/>
    </location>
</feature>
<gene>
    <name evidence="2" type="ORF">PAL_GLEAN10009760</name>
</gene>
<dbReference type="PANTHER" id="PTHR11237:SF4">
    <property type="entry name" value="5-DEMETHOXYUBIQUINONE HYDROXYLASE, MITOCHONDRIAL"/>
    <property type="match status" value="1"/>
</dbReference>
<dbReference type="GO" id="GO:0010468">
    <property type="term" value="P:regulation of gene expression"/>
    <property type="evidence" value="ECO:0007669"/>
    <property type="project" value="TreeGrafter"/>
</dbReference>